<keyword evidence="2" id="KW-0677">Repeat</keyword>
<feature type="region of interest" description="Disordered" evidence="4">
    <location>
        <begin position="1"/>
        <end position="97"/>
    </location>
</feature>
<feature type="region of interest" description="Disordered" evidence="4">
    <location>
        <begin position="311"/>
        <end position="337"/>
    </location>
</feature>
<feature type="compositionally biased region" description="Polar residues" evidence="4">
    <location>
        <begin position="33"/>
        <end position="68"/>
    </location>
</feature>
<evidence type="ECO:0000256" key="4">
    <source>
        <dbReference type="SAM" id="MobiDB-lite"/>
    </source>
</evidence>
<proteinExistence type="predicted"/>
<feature type="region of interest" description="Disordered" evidence="4">
    <location>
        <begin position="124"/>
        <end position="292"/>
    </location>
</feature>
<dbReference type="EMBL" id="SDEE01000043">
    <property type="protein sequence ID" value="RXW23422.1"/>
    <property type="molecule type" value="Genomic_DNA"/>
</dbReference>
<feature type="compositionally biased region" description="Basic and acidic residues" evidence="4">
    <location>
        <begin position="168"/>
        <end position="182"/>
    </location>
</feature>
<sequence length="834" mass="92265">MSLADVIHQARLAAKDSVEEASDGGDEQESRQTRQGQHRGSSESKTLSRLNFPTSGRSSLPDTPSTRTGPPRSLSFAYSLSQTPPQRHASYPTHDTELLPKDAAAYYGDDDQELLFSPHFSVSATKTSGFRTPLEQPAEKVSKDKGKKREKSTGTSSTEESWNPLTRWFHDHGESPREEKPGTGEYFPSTPAPPSESGAPPPIVTRTFTQEPQKAHDQNDERSPDGEPDITIRSPTIVEEPQEDETAITPTGKVSDRSGRGKQRGASYPEPPHLGSLNTTTPTLSPSAPTSPTARIRRAFSVPQQVFASISHHGGVSTANSSELGDPSERGTKEDGKDKWARLRALLPHLAGEHAAQMAPRPPPSSAVSPSVNIIDELITGGLATLMPKLWFERDEKGHRRIPVLLHRLRLRITDSLHPLHKSRTVFRIECEYANGARWVVYRELRDFFSLHTHYAFTNVLYGTGGNAKSDRAAGEGSSRDKLPDFPATSIPYLKFLNEKSGSKIEQPGELAVWDVFLLDSDFRIERPKRYYRQGLGGLLHHDSSDDEQEHDDTAEKGPSQKSESSPHPHLESNANEGRNGHGPQITVTDDDDASTKSSQSKARSKSKSKTEDDPGQMSEKSPVRGRTGFLGLGIGRSRAATLDPSVLLGASQRAGKGSLGKGRDRDPLAADDKNNTSNGNAVGNDEQDPEQRRKELEQEGKKENEQAMRAHQLQQKSGEKDVSRHTFYIVNSQMRLKLSARNERQMLQFITALEKVAQNSPFTGKNRFDSFAPIRLNVAAQWLVDGRDYFWNLSRAILMAKESIYIHDWWLTPGTWLQSFISTGYIDTPICDA</sequence>
<feature type="compositionally biased region" description="Basic and acidic residues" evidence="4">
    <location>
        <begin position="213"/>
        <end position="225"/>
    </location>
</feature>
<feature type="compositionally biased region" description="Basic and acidic residues" evidence="4">
    <location>
        <begin position="327"/>
        <end position="337"/>
    </location>
</feature>
<evidence type="ECO:0000256" key="1">
    <source>
        <dbReference type="ARBA" id="ARBA00000798"/>
    </source>
</evidence>
<dbReference type="SUPFAM" id="SSF56024">
    <property type="entry name" value="Phospholipase D/nuclease"/>
    <property type="match status" value="1"/>
</dbReference>
<keyword evidence="3" id="KW-0443">Lipid metabolism</keyword>
<feature type="compositionally biased region" description="Low complexity" evidence="4">
    <location>
        <begin position="276"/>
        <end position="292"/>
    </location>
</feature>
<comment type="catalytic activity">
    <reaction evidence="1">
        <text>a 1,2-diacyl-sn-glycero-3-phosphocholine + H2O = a 1,2-diacyl-sn-glycero-3-phosphate + choline + H(+)</text>
        <dbReference type="Rhea" id="RHEA:14445"/>
        <dbReference type="ChEBI" id="CHEBI:15354"/>
        <dbReference type="ChEBI" id="CHEBI:15377"/>
        <dbReference type="ChEBI" id="CHEBI:15378"/>
        <dbReference type="ChEBI" id="CHEBI:57643"/>
        <dbReference type="ChEBI" id="CHEBI:58608"/>
        <dbReference type="EC" id="3.1.4.4"/>
    </reaction>
</comment>
<organism evidence="5 6">
    <name type="scientific">Candolleomyces aberdarensis</name>
    <dbReference type="NCBI Taxonomy" id="2316362"/>
    <lineage>
        <taxon>Eukaryota</taxon>
        <taxon>Fungi</taxon>
        <taxon>Dikarya</taxon>
        <taxon>Basidiomycota</taxon>
        <taxon>Agaricomycotina</taxon>
        <taxon>Agaricomycetes</taxon>
        <taxon>Agaricomycetidae</taxon>
        <taxon>Agaricales</taxon>
        <taxon>Agaricineae</taxon>
        <taxon>Psathyrellaceae</taxon>
        <taxon>Candolleomyces</taxon>
    </lineage>
</organism>
<feature type="compositionally biased region" description="Basic and acidic residues" evidence="4">
    <location>
        <begin position="662"/>
        <end position="675"/>
    </location>
</feature>
<evidence type="ECO:0000256" key="2">
    <source>
        <dbReference type="ARBA" id="ARBA00022737"/>
    </source>
</evidence>
<keyword evidence="6" id="KW-1185">Reference proteome</keyword>
<dbReference type="GO" id="GO:0009395">
    <property type="term" value="P:phospholipid catabolic process"/>
    <property type="evidence" value="ECO:0007669"/>
    <property type="project" value="TreeGrafter"/>
</dbReference>
<dbReference type="AlphaFoldDB" id="A0A4Q2DVK7"/>
<reference evidence="5 6" key="1">
    <citation type="submission" date="2019-01" db="EMBL/GenBank/DDBJ databases">
        <title>Draft genome sequence of Psathyrella aberdarensis IHI B618.</title>
        <authorList>
            <person name="Buettner E."/>
            <person name="Kellner H."/>
        </authorList>
    </citation>
    <scope>NUCLEOTIDE SEQUENCE [LARGE SCALE GENOMIC DNA]</scope>
    <source>
        <strain evidence="5 6">IHI B618</strain>
    </source>
</reference>
<feature type="region of interest" description="Disordered" evidence="4">
    <location>
        <begin position="540"/>
        <end position="631"/>
    </location>
</feature>
<gene>
    <name evidence="5" type="ORF">EST38_g2447</name>
</gene>
<evidence type="ECO:0000313" key="5">
    <source>
        <dbReference type="EMBL" id="RXW23422.1"/>
    </source>
</evidence>
<evidence type="ECO:0008006" key="7">
    <source>
        <dbReference type="Google" id="ProtNLM"/>
    </source>
</evidence>
<dbReference type="OrthoDB" id="14911at2759"/>
<feature type="compositionally biased region" description="Pro residues" evidence="4">
    <location>
        <begin position="190"/>
        <end position="203"/>
    </location>
</feature>
<feature type="compositionally biased region" description="Polar residues" evidence="4">
    <location>
        <begin position="76"/>
        <end position="85"/>
    </location>
</feature>
<dbReference type="PANTHER" id="PTHR18896">
    <property type="entry name" value="PHOSPHOLIPASE D"/>
    <property type="match status" value="1"/>
</dbReference>
<comment type="caution">
    <text evidence="5">The sequence shown here is derived from an EMBL/GenBank/DDBJ whole genome shotgun (WGS) entry which is preliminary data.</text>
</comment>
<dbReference type="Proteomes" id="UP000290288">
    <property type="component" value="Unassembled WGS sequence"/>
</dbReference>
<evidence type="ECO:0000313" key="6">
    <source>
        <dbReference type="Proteomes" id="UP000290288"/>
    </source>
</evidence>
<feature type="compositionally biased region" description="Basic and acidic residues" evidence="4">
    <location>
        <begin position="690"/>
        <end position="709"/>
    </location>
</feature>
<dbReference type="STRING" id="2316362.A0A4Q2DVK7"/>
<accession>A0A4Q2DVK7</accession>
<name>A0A4Q2DVK7_9AGAR</name>
<protein>
    <recommendedName>
        <fullName evidence="7">PX domain-containing protein</fullName>
    </recommendedName>
</protein>
<dbReference type="GO" id="GO:0004630">
    <property type="term" value="F:phospholipase D activity"/>
    <property type="evidence" value="ECO:0007669"/>
    <property type="project" value="UniProtKB-EC"/>
</dbReference>
<dbReference type="PANTHER" id="PTHR18896:SF76">
    <property type="entry name" value="PHOSPHOLIPASE"/>
    <property type="match status" value="1"/>
</dbReference>
<dbReference type="InterPro" id="IPR015679">
    <property type="entry name" value="PLipase_D_fam"/>
</dbReference>
<feature type="region of interest" description="Disordered" evidence="4">
    <location>
        <begin position="653"/>
        <end position="719"/>
    </location>
</feature>
<evidence type="ECO:0000256" key="3">
    <source>
        <dbReference type="ARBA" id="ARBA00023098"/>
    </source>
</evidence>